<reference evidence="1 2" key="1">
    <citation type="journal article" date="2016" name="Nat. Commun.">
        <title>Thousands of microbial genomes shed light on interconnected biogeochemical processes in an aquifer system.</title>
        <authorList>
            <person name="Anantharaman K."/>
            <person name="Brown C.T."/>
            <person name="Hug L.A."/>
            <person name="Sharon I."/>
            <person name="Castelle C.J."/>
            <person name="Probst A.J."/>
            <person name="Thomas B.C."/>
            <person name="Singh A."/>
            <person name="Wilkins M.J."/>
            <person name="Karaoz U."/>
            <person name="Brodie E.L."/>
            <person name="Williams K.H."/>
            <person name="Hubbard S.S."/>
            <person name="Banfield J.F."/>
        </authorList>
    </citation>
    <scope>NUCLEOTIDE SEQUENCE [LARGE SCALE GENOMIC DNA]</scope>
</reference>
<dbReference type="Gene3D" id="2.30.30.110">
    <property type="match status" value="1"/>
</dbReference>
<gene>
    <name evidence="1" type="ORF">A2720_04665</name>
</gene>
<evidence type="ECO:0000313" key="1">
    <source>
        <dbReference type="EMBL" id="OGE80822.1"/>
    </source>
</evidence>
<dbReference type="GO" id="GO:0004521">
    <property type="term" value="F:RNA endonuclease activity"/>
    <property type="evidence" value="ECO:0007669"/>
    <property type="project" value="TreeGrafter"/>
</dbReference>
<dbReference type="GO" id="GO:0003677">
    <property type="term" value="F:DNA binding"/>
    <property type="evidence" value="ECO:0007669"/>
    <property type="project" value="InterPro"/>
</dbReference>
<dbReference type="PANTHER" id="PTHR33988:SF2">
    <property type="entry name" value="ENDORIBONUCLEASE MAZF"/>
    <property type="match status" value="1"/>
</dbReference>
<dbReference type="GO" id="GO:0006402">
    <property type="term" value="P:mRNA catabolic process"/>
    <property type="evidence" value="ECO:0007669"/>
    <property type="project" value="TreeGrafter"/>
</dbReference>
<protein>
    <submittedName>
        <fullName evidence="1">Uncharacterized protein</fullName>
    </submittedName>
</protein>
<dbReference type="AlphaFoldDB" id="A0A1F5NTG2"/>
<dbReference type="PANTHER" id="PTHR33988">
    <property type="entry name" value="ENDORIBONUCLEASE MAZF-RELATED"/>
    <property type="match status" value="1"/>
</dbReference>
<proteinExistence type="predicted"/>
<dbReference type="Proteomes" id="UP000178892">
    <property type="component" value="Unassembled WGS sequence"/>
</dbReference>
<dbReference type="Pfam" id="PF02452">
    <property type="entry name" value="PemK_toxin"/>
    <property type="match status" value="1"/>
</dbReference>
<sequence>MNNNFSKTIQRFADWAKLKLGIHLNRKPYAIYFKPRQIWWVNLGQNIGSEQNGKHKNFERPVLILKKFNAEIFLAVPLSSQVKSGAFRVVFQKGNNNFTANLSQIRVLSSKRLLRQIGKMDKQAYETIKQVFHKLA</sequence>
<dbReference type="SUPFAM" id="SSF50118">
    <property type="entry name" value="Cell growth inhibitor/plasmid maintenance toxic component"/>
    <property type="match status" value="1"/>
</dbReference>
<comment type="caution">
    <text evidence="1">The sequence shown here is derived from an EMBL/GenBank/DDBJ whole genome shotgun (WGS) entry which is preliminary data.</text>
</comment>
<accession>A0A1F5NTG2</accession>
<dbReference type="InterPro" id="IPR003477">
    <property type="entry name" value="PemK-like"/>
</dbReference>
<evidence type="ECO:0000313" key="2">
    <source>
        <dbReference type="Proteomes" id="UP000178892"/>
    </source>
</evidence>
<dbReference type="STRING" id="1817825.A2720_04665"/>
<organism evidence="1 2">
    <name type="scientific">Candidatus Doudnabacteria bacterium RIFCSPHIGHO2_01_FULL_46_24</name>
    <dbReference type="NCBI Taxonomy" id="1817825"/>
    <lineage>
        <taxon>Bacteria</taxon>
        <taxon>Candidatus Doudnaibacteriota</taxon>
    </lineage>
</organism>
<dbReference type="GO" id="GO:0016075">
    <property type="term" value="P:rRNA catabolic process"/>
    <property type="evidence" value="ECO:0007669"/>
    <property type="project" value="TreeGrafter"/>
</dbReference>
<dbReference type="EMBL" id="MFEL01000018">
    <property type="protein sequence ID" value="OGE80822.1"/>
    <property type="molecule type" value="Genomic_DNA"/>
</dbReference>
<dbReference type="InterPro" id="IPR011067">
    <property type="entry name" value="Plasmid_toxin/cell-grow_inhib"/>
</dbReference>
<name>A0A1F5NTG2_9BACT</name>